<name>A0AAN8IE89_TRICO</name>
<feature type="region of interest" description="Disordered" evidence="1">
    <location>
        <begin position="124"/>
        <end position="150"/>
    </location>
</feature>
<gene>
    <name evidence="2" type="ORF">GCK32_017042</name>
</gene>
<accession>A0AAN8IE89</accession>
<comment type="caution">
    <text evidence="2">The sequence shown here is derived from an EMBL/GenBank/DDBJ whole genome shotgun (WGS) entry which is preliminary data.</text>
</comment>
<evidence type="ECO:0000313" key="2">
    <source>
        <dbReference type="EMBL" id="KAK5966063.1"/>
    </source>
</evidence>
<feature type="compositionally biased region" description="Polar residues" evidence="1">
    <location>
        <begin position="124"/>
        <end position="134"/>
    </location>
</feature>
<keyword evidence="3" id="KW-1185">Reference proteome</keyword>
<feature type="compositionally biased region" description="Basic and acidic residues" evidence="1">
    <location>
        <begin position="43"/>
        <end position="54"/>
    </location>
</feature>
<sequence length="208" mass="23769">MYPEFAENFCKNLIITYNLRDESQSTRKRFDRHKLLRMSSSLNKDRYDSADRPKRSGGTDSVSRTDSNPVDRRQSAESRSSSRYSPSHGRAEATPLLRRAQHDNDDDAVFEDIRAFSRGNTVTVSPTVHQDSNGNDGGGQIRGYEEREPSEDQKIVQLTRRLNTIEKVATLERQRNILGGLSPRRTPCGSVKAPTDFEEISPYERYRL</sequence>
<feature type="compositionally biased region" description="Polar residues" evidence="1">
    <location>
        <begin position="58"/>
        <end position="68"/>
    </location>
</feature>
<dbReference type="EMBL" id="WIXE01023942">
    <property type="protein sequence ID" value="KAK5966063.1"/>
    <property type="molecule type" value="Genomic_DNA"/>
</dbReference>
<organism evidence="2 3">
    <name type="scientific">Trichostrongylus colubriformis</name>
    <name type="common">Black scour worm</name>
    <dbReference type="NCBI Taxonomy" id="6319"/>
    <lineage>
        <taxon>Eukaryota</taxon>
        <taxon>Metazoa</taxon>
        <taxon>Ecdysozoa</taxon>
        <taxon>Nematoda</taxon>
        <taxon>Chromadorea</taxon>
        <taxon>Rhabditida</taxon>
        <taxon>Rhabditina</taxon>
        <taxon>Rhabditomorpha</taxon>
        <taxon>Strongyloidea</taxon>
        <taxon>Trichostrongylidae</taxon>
        <taxon>Trichostrongylus</taxon>
    </lineage>
</organism>
<dbReference type="AlphaFoldDB" id="A0AAN8IE89"/>
<feature type="region of interest" description="Disordered" evidence="1">
    <location>
        <begin position="38"/>
        <end position="104"/>
    </location>
</feature>
<feature type="compositionally biased region" description="Low complexity" evidence="1">
    <location>
        <begin position="77"/>
        <end position="88"/>
    </location>
</feature>
<reference evidence="2 3" key="1">
    <citation type="submission" date="2019-10" db="EMBL/GenBank/DDBJ databases">
        <title>Assembly and Annotation for the nematode Trichostrongylus colubriformis.</title>
        <authorList>
            <person name="Martin J."/>
        </authorList>
    </citation>
    <scope>NUCLEOTIDE SEQUENCE [LARGE SCALE GENOMIC DNA]</scope>
    <source>
        <strain evidence="2">G859</strain>
        <tissue evidence="2">Whole worm</tissue>
    </source>
</reference>
<evidence type="ECO:0000256" key="1">
    <source>
        <dbReference type="SAM" id="MobiDB-lite"/>
    </source>
</evidence>
<evidence type="ECO:0000313" key="3">
    <source>
        <dbReference type="Proteomes" id="UP001331761"/>
    </source>
</evidence>
<protein>
    <submittedName>
        <fullName evidence="2">Uncharacterized protein</fullName>
    </submittedName>
</protein>
<feature type="non-terminal residue" evidence="2">
    <location>
        <position position="208"/>
    </location>
</feature>
<dbReference type="Proteomes" id="UP001331761">
    <property type="component" value="Unassembled WGS sequence"/>
</dbReference>
<proteinExistence type="predicted"/>